<sequence>MSTFSYAQAAKGPSGSPVPAKATPTDVQNTEPKPEESSNDATPTTESATPTSETETPKEVEKPTPSVNKDEEFTTVTSKTRSKAVHSRTSSPSIRSTKESKEGDSSNTNGKADASSEKKSQDAKAEKSENGTEGSKDKSEKTEKADKAEKNEKPAPPQGAEGRASPQREHLAAKEGSPGCQEETQQESSKPSSKKKGTDGTTEGAKGGKKSDGSKGRDDLPVADASSWPTPEVALDEEKKKAQEKTDKTEKSEKSPVMRTHGKEKWMPVDYVPTAVFNTPPPPIWSWSSGQPAQGSAGKQAAGERGQHEAGPNRAASLPAQARRSTSADVNGPEGRKAQPAERGRGGRAAEDTNANGKHTNGENVARPQKQFGKNGQANSKNPNLAVDAQAAARNNDRRAESGSKSADPTGFEFNRGGRANRGGRGPFNSFNGQNSQFGNVANNGFVPKFNGGFNDRQRSHNGLANGSQQGNRMPMRSPSLPASGNMYNVYPFPAEINTMYGYQAVNPAPMSAMPYQGYMEPFTLMNMLSMQLEYYFSVDNMCKDMFLRRQMDSQGFVPLGVIASFKRVKSLTEDFELIRHISRQLRTVEYQTGEDGREPSAQHEGAAPATHSGKNDENAPFNAHGPNGSVPNGAQQFIPNGTSLRGSQSLSSTAPEFQPSMPQNEIANVGYPMDTHRYPAESPPRECSSHLPLGSTQNSESVEDDDETIRPSSAVRQHRNQAWKGKANKSYQKSLNVNNSSEHFLSNHASGGRSNKRPPKPGLVTGPPYHSWSDYLTRTFDLSLYNEFRRTALDDFFTRHVDYGFNALMWFYRRYLYGRSLIPEPVISDIIGLSRSSHFMHHSAVYDILRTAMSSGKMEQSNLDRTGMFLNRDRQSKPAWRDRAR</sequence>
<gene>
    <name evidence="5" type="ORF">N7509_012407</name>
</gene>
<dbReference type="GO" id="GO:0005829">
    <property type="term" value="C:cytosol"/>
    <property type="evidence" value="ECO:0007669"/>
    <property type="project" value="TreeGrafter"/>
</dbReference>
<dbReference type="CDD" id="cd07323">
    <property type="entry name" value="LAM"/>
    <property type="match status" value="1"/>
</dbReference>
<feature type="compositionally biased region" description="Basic and acidic residues" evidence="3">
    <location>
        <begin position="114"/>
        <end position="153"/>
    </location>
</feature>
<feature type="region of interest" description="Disordered" evidence="3">
    <location>
        <begin position="1"/>
        <end position="264"/>
    </location>
</feature>
<evidence type="ECO:0000256" key="2">
    <source>
        <dbReference type="PROSITE-ProRule" id="PRU00332"/>
    </source>
</evidence>
<feature type="compositionally biased region" description="Basic and acidic residues" evidence="3">
    <location>
        <begin position="55"/>
        <end position="72"/>
    </location>
</feature>
<organism evidence="5 6">
    <name type="scientific">Penicillium cosmopolitanum</name>
    <dbReference type="NCBI Taxonomy" id="1131564"/>
    <lineage>
        <taxon>Eukaryota</taxon>
        <taxon>Fungi</taxon>
        <taxon>Dikarya</taxon>
        <taxon>Ascomycota</taxon>
        <taxon>Pezizomycotina</taxon>
        <taxon>Eurotiomycetes</taxon>
        <taxon>Eurotiomycetidae</taxon>
        <taxon>Eurotiales</taxon>
        <taxon>Aspergillaceae</taxon>
        <taxon>Penicillium</taxon>
    </lineage>
</organism>
<dbReference type="PANTHER" id="PTHR22792">
    <property type="entry name" value="LUPUS LA PROTEIN-RELATED"/>
    <property type="match status" value="1"/>
</dbReference>
<dbReference type="InterPro" id="IPR045180">
    <property type="entry name" value="La_dom_prot"/>
</dbReference>
<dbReference type="GO" id="GO:0045727">
    <property type="term" value="P:positive regulation of translation"/>
    <property type="evidence" value="ECO:0007669"/>
    <property type="project" value="TreeGrafter"/>
</dbReference>
<feature type="region of interest" description="Disordered" evidence="3">
    <location>
        <begin position="592"/>
        <end position="766"/>
    </location>
</feature>
<feature type="compositionally biased region" description="Polar residues" evidence="3">
    <location>
        <begin position="372"/>
        <end position="383"/>
    </location>
</feature>
<feature type="compositionally biased region" description="Polar residues" evidence="3">
    <location>
        <begin position="430"/>
        <end position="443"/>
    </location>
</feature>
<dbReference type="SUPFAM" id="SSF46785">
    <property type="entry name" value="Winged helix' DNA-binding domain"/>
    <property type="match status" value="1"/>
</dbReference>
<dbReference type="EMBL" id="JAPZBU010000011">
    <property type="protein sequence ID" value="KAJ5379288.1"/>
    <property type="molecule type" value="Genomic_DNA"/>
</dbReference>
<reference evidence="5" key="2">
    <citation type="journal article" date="2023" name="IMA Fungus">
        <title>Comparative genomic study of the Penicillium genus elucidates a diverse pangenome and 15 lateral gene transfer events.</title>
        <authorList>
            <person name="Petersen C."/>
            <person name="Sorensen T."/>
            <person name="Nielsen M.R."/>
            <person name="Sondergaard T.E."/>
            <person name="Sorensen J.L."/>
            <person name="Fitzpatrick D.A."/>
            <person name="Frisvad J.C."/>
            <person name="Nielsen K.L."/>
        </authorList>
    </citation>
    <scope>NUCLEOTIDE SEQUENCE</scope>
    <source>
        <strain evidence="5">IBT 29677</strain>
    </source>
</reference>
<dbReference type="Pfam" id="PF05383">
    <property type="entry name" value="La"/>
    <property type="match status" value="1"/>
</dbReference>
<dbReference type="PANTHER" id="PTHR22792:SF132">
    <property type="entry name" value="LA-RELATED PROTEIN 1"/>
    <property type="match status" value="1"/>
</dbReference>
<feature type="region of interest" description="Disordered" evidence="3">
    <location>
        <begin position="276"/>
        <end position="475"/>
    </location>
</feature>
<dbReference type="InterPro" id="IPR036390">
    <property type="entry name" value="WH_DNA-bd_sf"/>
</dbReference>
<dbReference type="GO" id="GO:0003677">
    <property type="term" value="F:DNA binding"/>
    <property type="evidence" value="ECO:0007669"/>
    <property type="project" value="UniProtKB-KW"/>
</dbReference>
<evidence type="ECO:0000313" key="6">
    <source>
        <dbReference type="Proteomes" id="UP001147747"/>
    </source>
</evidence>
<dbReference type="GO" id="GO:0003723">
    <property type="term" value="F:RNA binding"/>
    <property type="evidence" value="ECO:0007669"/>
    <property type="project" value="UniProtKB-UniRule"/>
</dbReference>
<protein>
    <submittedName>
        <fullName evidence="5">Winged helix-turn-helix transcription repressor DNA-binding</fullName>
    </submittedName>
</protein>
<keyword evidence="1 2" id="KW-0694">RNA-binding</keyword>
<reference evidence="5" key="1">
    <citation type="submission" date="2022-12" db="EMBL/GenBank/DDBJ databases">
        <authorList>
            <person name="Petersen C."/>
        </authorList>
    </citation>
    <scope>NUCLEOTIDE SEQUENCE</scope>
    <source>
        <strain evidence="5">IBT 29677</strain>
    </source>
</reference>
<feature type="compositionally biased region" description="Polar residues" evidence="3">
    <location>
        <begin position="353"/>
        <end position="363"/>
    </location>
</feature>
<feature type="compositionally biased region" description="Basic and acidic residues" evidence="3">
    <location>
        <begin position="209"/>
        <end position="220"/>
    </location>
</feature>
<accession>A0A9W9SMX3</accession>
<keyword evidence="6" id="KW-1185">Reference proteome</keyword>
<feature type="compositionally biased region" description="Basic and acidic residues" evidence="3">
    <location>
        <begin position="236"/>
        <end position="264"/>
    </location>
</feature>
<dbReference type="RefSeq" id="XP_056483074.1">
    <property type="nucleotide sequence ID" value="XM_056637044.1"/>
</dbReference>
<dbReference type="PROSITE" id="PS50961">
    <property type="entry name" value="HTH_LA"/>
    <property type="match status" value="1"/>
</dbReference>
<dbReference type="InterPro" id="IPR006630">
    <property type="entry name" value="La_HTH"/>
</dbReference>
<feature type="compositionally biased region" description="Polar residues" evidence="3">
    <location>
        <begin position="461"/>
        <end position="472"/>
    </location>
</feature>
<name>A0A9W9SMX3_9EURO</name>
<feature type="compositionally biased region" description="Low complexity" evidence="3">
    <location>
        <begin position="181"/>
        <end position="191"/>
    </location>
</feature>
<feature type="compositionally biased region" description="Low complexity" evidence="3">
    <location>
        <begin position="41"/>
        <end position="54"/>
    </location>
</feature>
<keyword evidence="5" id="KW-0238">DNA-binding</keyword>
<feature type="domain" description="HTH La-type RNA-binding" evidence="4">
    <location>
        <begin position="519"/>
        <end position="610"/>
    </location>
</feature>
<evidence type="ECO:0000256" key="3">
    <source>
        <dbReference type="SAM" id="MobiDB-lite"/>
    </source>
</evidence>
<comment type="caution">
    <text evidence="5">The sequence shown here is derived from an EMBL/GenBank/DDBJ whole genome shotgun (WGS) entry which is preliminary data.</text>
</comment>
<feature type="compositionally biased region" description="Polar residues" evidence="3">
    <location>
        <begin position="730"/>
        <end position="754"/>
    </location>
</feature>
<evidence type="ECO:0000259" key="4">
    <source>
        <dbReference type="PROSITE" id="PS50961"/>
    </source>
</evidence>
<dbReference type="GO" id="GO:0010494">
    <property type="term" value="C:cytoplasmic stress granule"/>
    <property type="evidence" value="ECO:0007669"/>
    <property type="project" value="TreeGrafter"/>
</dbReference>
<feature type="compositionally biased region" description="Basic and acidic residues" evidence="3">
    <location>
        <begin position="334"/>
        <end position="351"/>
    </location>
</feature>
<dbReference type="OrthoDB" id="340227at2759"/>
<proteinExistence type="predicted"/>
<dbReference type="Proteomes" id="UP001147747">
    <property type="component" value="Unassembled WGS sequence"/>
</dbReference>
<dbReference type="SMART" id="SM00715">
    <property type="entry name" value="LA"/>
    <property type="match status" value="1"/>
</dbReference>
<evidence type="ECO:0000256" key="1">
    <source>
        <dbReference type="ARBA" id="ARBA00022884"/>
    </source>
</evidence>
<dbReference type="AlphaFoldDB" id="A0A9W9SMX3"/>
<dbReference type="Gene3D" id="1.10.10.10">
    <property type="entry name" value="Winged helix-like DNA-binding domain superfamily/Winged helix DNA-binding domain"/>
    <property type="match status" value="1"/>
</dbReference>
<feature type="compositionally biased region" description="Basic and acidic residues" evidence="3">
    <location>
        <begin position="675"/>
        <end position="689"/>
    </location>
</feature>
<dbReference type="GeneID" id="81376024"/>
<feature type="compositionally biased region" description="Polar residues" evidence="3">
    <location>
        <begin position="630"/>
        <end position="667"/>
    </location>
</feature>
<evidence type="ECO:0000313" key="5">
    <source>
        <dbReference type="EMBL" id="KAJ5379288.1"/>
    </source>
</evidence>
<dbReference type="InterPro" id="IPR036388">
    <property type="entry name" value="WH-like_DNA-bd_sf"/>
</dbReference>